<dbReference type="PANTHER" id="PTHR12673">
    <property type="entry name" value="FACIOGENITAL DYSPLASIA PROTEIN"/>
    <property type="match status" value="1"/>
</dbReference>
<dbReference type="SMART" id="SM00325">
    <property type="entry name" value="RhoGEF"/>
    <property type="match status" value="1"/>
</dbReference>
<feature type="region of interest" description="Disordered" evidence="9">
    <location>
        <begin position="344"/>
        <end position="374"/>
    </location>
</feature>
<dbReference type="Proteomes" id="UP000694846">
    <property type="component" value="Unplaced"/>
</dbReference>
<keyword evidence="6" id="KW-0862">Zinc</keyword>
<evidence type="ECO:0000256" key="7">
    <source>
        <dbReference type="ARBA" id="ARBA00023212"/>
    </source>
</evidence>
<feature type="domain" description="DH" evidence="11">
    <location>
        <begin position="399"/>
        <end position="586"/>
    </location>
</feature>
<feature type="domain" description="PH" evidence="10">
    <location>
        <begin position="614"/>
        <end position="709"/>
    </location>
</feature>
<evidence type="ECO:0000259" key="12">
    <source>
        <dbReference type="PROSITE" id="PS50178"/>
    </source>
</evidence>
<dbReference type="GO" id="GO:0005856">
    <property type="term" value="C:cytoskeleton"/>
    <property type="evidence" value="ECO:0007669"/>
    <property type="project" value="UniProtKB-SubCell"/>
</dbReference>
<dbReference type="InterPro" id="IPR011993">
    <property type="entry name" value="PH-like_dom_sf"/>
</dbReference>
<evidence type="ECO:0000256" key="5">
    <source>
        <dbReference type="ARBA" id="ARBA00022771"/>
    </source>
</evidence>
<organism evidence="13 14">
    <name type="scientific">Sipha flava</name>
    <name type="common">yellow sugarcane aphid</name>
    <dbReference type="NCBI Taxonomy" id="143950"/>
    <lineage>
        <taxon>Eukaryota</taxon>
        <taxon>Metazoa</taxon>
        <taxon>Ecdysozoa</taxon>
        <taxon>Arthropoda</taxon>
        <taxon>Hexapoda</taxon>
        <taxon>Insecta</taxon>
        <taxon>Pterygota</taxon>
        <taxon>Neoptera</taxon>
        <taxon>Paraneoptera</taxon>
        <taxon>Hemiptera</taxon>
        <taxon>Sternorrhyncha</taxon>
        <taxon>Aphidomorpha</taxon>
        <taxon>Aphidoidea</taxon>
        <taxon>Aphididae</taxon>
        <taxon>Sipha</taxon>
    </lineage>
</organism>
<dbReference type="SMART" id="SM00064">
    <property type="entry name" value="FYVE"/>
    <property type="match status" value="1"/>
</dbReference>
<dbReference type="Pfam" id="PF00169">
    <property type="entry name" value="PH"/>
    <property type="match status" value="2"/>
</dbReference>
<dbReference type="CDD" id="cd15743">
    <property type="entry name" value="FYVE_FGD6"/>
    <property type="match status" value="1"/>
</dbReference>
<protein>
    <submittedName>
        <fullName evidence="14">FYVE, RhoGEF and PH domain-containing protein 6-like isoform X1</fullName>
    </submittedName>
</protein>
<evidence type="ECO:0000256" key="4">
    <source>
        <dbReference type="ARBA" id="ARBA00022723"/>
    </source>
</evidence>
<evidence type="ECO:0000256" key="8">
    <source>
        <dbReference type="PROSITE-ProRule" id="PRU00091"/>
    </source>
</evidence>
<evidence type="ECO:0000313" key="13">
    <source>
        <dbReference type="Proteomes" id="UP000694846"/>
    </source>
</evidence>
<feature type="compositionally biased region" description="Basic and acidic residues" evidence="9">
    <location>
        <begin position="353"/>
        <end position="374"/>
    </location>
</feature>
<dbReference type="PROSITE" id="PS50010">
    <property type="entry name" value="DH_2"/>
    <property type="match status" value="1"/>
</dbReference>
<dbReference type="GO" id="GO:0005737">
    <property type="term" value="C:cytoplasm"/>
    <property type="evidence" value="ECO:0007669"/>
    <property type="project" value="TreeGrafter"/>
</dbReference>
<feature type="domain" description="PH" evidence="10">
    <location>
        <begin position="864"/>
        <end position="964"/>
    </location>
</feature>
<evidence type="ECO:0000256" key="6">
    <source>
        <dbReference type="ARBA" id="ARBA00022833"/>
    </source>
</evidence>
<evidence type="ECO:0000259" key="11">
    <source>
        <dbReference type="PROSITE" id="PS50010"/>
    </source>
</evidence>
<dbReference type="InterPro" id="IPR017455">
    <property type="entry name" value="Znf_FYVE-rel"/>
</dbReference>
<evidence type="ECO:0000256" key="2">
    <source>
        <dbReference type="ARBA" id="ARBA00022490"/>
    </source>
</evidence>
<evidence type="ECO:0000259" key="10">
    <source>
        <dbReference type="PROSITE" id="PS50003"/>
    </source>
</evidence>
<keyword evidence="3" id="KW-0344">Guanine-nucleotide releasing factor</keyword>
<dbReference type="SUPFAM" id="SSF48065">
    <property type="entry name" value="DBL homology domain (DH-domain)"/>
    <property type="match status" value="1"/>
</dbReference>
<dbReference type="OrthoDB" id="245697at2759"/>
<evidence type="ECO:0000313" key="14">
    <source>
        <dbReference type="RefSeq" id="XP_025425997.1"/>
    </source>
</evidence>
<dbReference type="InterPro" id="IPR051092">
    <property type="entry name" value="FYVE_RhoGEF_PH"/>
</dbReference>
<dbReference type="Pfam" id="PF00621">
    <property type="entry name" value="RhoGEF"/>
    <property type="match status" value="1"/>
</dbReference>
<dbReference type="InterPro" id="IPR013083">
    <property type="entry name" value="Znf_RING/FYVE/PHD"/>
</dbReference>
<dbReference type="SMART" id="SM00233">
    <property type="entry name" value="PH"/>
    <property type="match status" value="2"/>
</dbReference>
<comment type="subcellular location">
    <subcellularLocation>
        <location evidence="1">Cytoplasm</location>
        <location evidence="1">Cytoskeleton</location>
    </subcellularLocation>
</comment>
<keyword evidence="5 8" id="KW-0863">Zinc-finger</keyword>
<dbReference type="InterPro" id="IPR000306">
    <property type="entry name" value="Znf_FYVE"/>
</dbReference>
<dbReference type="InterPro" id="IPR000219">
    <property type="entry name" value="DH_dom"/>
</dbReference>
<dbReference type="GO" id="GO:0008270">
    <property type="term" value="F:zinc ion binding"/>
    <property type="evidence" value="ECO:0007669"/>
    <property type="project" value="UniProtKB-KW"/>
</dbReference>
<proteinExistence type="predicted"/>
<keyword evidence="2" id="KW-0963">Cytoplasm</keyword>
<dbReference type="SUPFAM" id="SSF50729">
    <property type="entry name" value="PH domain-like"/>
    <property type="match status" value="2"/>
</dbReference>
<evidence type="ECO:0000256" key="1">
    <source>
        <dbReference type="ARBA" id="ARBA00004245"/>
    </source>
</evidence>
<reference evidence="14" key="1">
    <citation type="submission" date="2025-08" db="UniProtKB">
        <authorList>
            <consortium name="RefSeq"/>
        </authorList>
    </citation>
    <scope>IDENTIFICATION</scope>
    <source>
        <tissue evidence="14">Whole body</tissue>
    </source>
</reference>
<dbReference type="GO" id="GO:0005085">
    <property type="term" value="F:guanyl-nucleotide exchange factor activity"/>
    <property type="evidence" value="ECO:0007669"/>
    <property type="project" value="UniProtKB-KW"/>
</dbReference>
<dbReference type="CDD" id="cd13237">
    <property type="entry name" value="PH2_FGD5_FGD6"/>
    <property type="match status" value="1"/>
</dbReference>
<dbReference type="RefSeq" id="XP_025425997.1">
    <property type="nucleotide sequence ID" value="XM_025570212.1"/>
</dbReference>
<dbReference type="Pfam" id="PF01363">
    <property type="entry name" value="FYVE"/>
    <property type="match status" value="1"/>
</dbReference>
<sequence>MFQNKRKIDSEHEVFREQWENDYFFIKWRNKEDFPNIRQFAAKISCMFGSTYICEQVLSSMKISLSKTRFHITNEQLHAVLRLNTSKVEPNIDVLSGQKQEKIKPPPLPKPKLFLSNSNDCNCDAPQKTKNIMVTKNDKDKVSVYKCHLDSTATRYRVKPPLLPKPNITALKTSPYKVKHQFPSVESSSNIKVEKTVNSAINQTSNVELNEIDYNKTYEELKNDSDVNSNISQIEVPVNVNSIIERNIIYSENNNNSINNKCSDNALNFEYQDENLLSEYVVFDGDLDLSIGQLNDMNSTLEDEKLSITSDSTDQSFSVRKKIVTWFGSFGKGKHLKLKKRSSLYDNQNDDGTTDKEDNDADSHSSLDDKPNEKVELDETLSIDNIETFETEEIPTKAKSLRIVEELISTEKVFIDVLRLLCNTFVAFVEQTGGDVKVIPSTDLLKIISPLPQLLSLNEDLLQDMEKRMENWNEHPKIADVIVKKGPFLKLYSTYIQNFEGQCNLLDECCQKYPRFQKCVKDFEASDVCKKLTIKHYMLKPIQRIPQYRLLLESYLKNQDEDSIDYNDTTVALKIVCDVANHANKSIKQGDCVSKLLQIQSQLGNYVVLKPGRELIKDGELYKLSRKDMQLRYFILLNDCLLYTSYSGTVAGLKINYELPLSGMKVFLPMADDCGCEFSIISITRSFTLKAKSSVEREEWVTTLEKAISEHNNRQLSFLNMKFIPKNVGCEPLQLGYEAPIWIQDCRVTMCQTCAAEFTVTFRRHHCRACGKVVCGNCSENKAPLRYMKFQAARVCDDCYDYLLKEFEDKMIEMRQESSITDFEIIKMVDTIKNSFKKSGVWSSKKLVKYVPQRLKEVMANDSGSQMSGWLFRREKRKSWKRFWFVLKEQVLYAYKASEDVVALNTIPVLGYSIQTFPEGTNYEEFDSNCIFQLAHAGQNPMIFCADAEQLANRWIVALNEATQLK</sequence>
<dbReference type="CDD" id="cd13389">
    <property type="entry name" value="PH1_FGD5_FGD6"/>
    <property type="match status" value="1"/>
</dbReference>
<feature type="domain" description="FYVE-type" evidence="12">
    <location>
        <begin position="745"/>
        <end position="804"/>
    </location>
</feature>
<dbReference type="Gene3D" id="3.30.40.10">
    <property type="entry name" value="Zinc/RING finger domain, C3HC4 (zinc finger)"/>
    <property type="match status" value="1"/>
</dbReference>
<evidence type="ECO:0000256" key="9">
    <source>
        <dbReference type="SAM" id="MobiDB-lite"/>
    </source>
</evidence>
<keyword evidence="13" id="KW-1185">Reference proteome</keyword>
<dbReference type="InterPro" id="IPR001849">
    <property type="entry name" value="PH_domain"/>
</dbReference>
<dbReference type="PROSITE" id="PS50178">
    <property type="entry name" value="ZF_FYVE"/>
    <property type="match status" value="1"/>
</dbReference>
<keyword evidence="7" id="KW-0206">Cytoskeleton</keyword>
<accession>A0A8B8GUJ3</accession>
<dbReference type="CDD" id="cd00160">
    <property type="entry name" value="RhoGEF"/>
    <property type="match status" value="1"/>
</dbReference>
<dbReference type="InterPro" id="IPR035899">
    <property type="entry name" value="DBL_dom_sf"/>
</dbReference>
<name>A0A8B8GUJ3_9HEMI</name>
<dbReference type="Gene3D" id="2.30.29.30">
    <property type="entry name" value="Pleckstrin-homology domain (PH domain)/Phosphotyrosine-binding domain (PTB)"/>
    <property type="match status" value="2"/>
</dbReference>
<evidence type="ECO:0000256" key="3">
    <source>
        <dbReference type="ARBA" id="ARBA00022658"/>
    </source>
</evidence>
<dbReference type="PROSITE" id="PS50003">
    <property type="entry name" value="PH_DOMAIN"/>
    <property type="match status" value="2"/>
</dbReference>
<gene>
    <name evidence="14" type="primary">LOC112694670</name>
</gene>
<dbReference type="AlphaFoldDB" id="A0A8B8GUJ3"/>
<dbReference type="GeneID" id="112694670"/>
<keyword evidence="4" id="KW-0479">Metal-binding</keyword>
<dbReference type="Gene3D" id="1.20.900.10">
    <property type="entry name" value="Dbl homology (DH) domain"/>
    <property type="match status" value="1"/>
</dbReference>
<dbReference type="PANTHER" id="PTHR12673:SF267">
    <property type="entry name" value="PROTEIN CBG10230"/>
    <property type="match status" value="1"/>
</dbReference>